<keyword evidence="2" id="KW-0472">Membrane</keyword>
<dbReference type="OrthoDB" id="433738at2759"/>
<evidence type="ECO:0000313" key="3">
    <source>
        <dbReference type="EMBL" id="GMH76759.1"/>
    </source>
</evidence>
<dbReference type="SUPFAM" id="SSF48452">
    <property type="entry name" value="TPR-like"/>
    <property type="match status" value="1"/>
</dbReference>
<protein>
    <submittedName>
        <fullName evidence="3">Uncharacterized protein</fullName>
    </submittedName>
</protein>
<accession>A0A9W7ECZ2</accession>
<proteinExistence type="predicted"/>
<sequence>MAASKAALAEILELGSKYEETRSLVGGDPAETLLKNWFLSSQGPMPDAKPKPPLPRKMVEKVEEYIGAIKAEGNAPALSPQAFDEILAGFAMKWNSTAKASASSTSQPASNLSQIERNSLLAKEILADMKKKQSGSLPEGLFKAAGSVDDDNVTRCAEDKFLSDFSPLPKDVFKRISSARKSYEIGQRRFKIGDIQGAAKAMRYGLRQMNFENKHDILYFTGEVKGESREEVKSATAQLHVGLARCFLKMSETSLQFADRLILASEAAAQANGAVDLDKGYLDAILLRGKARVQAQDFEAARLDFMEVRRQEPSHPEVEFVLADLKIQQKAAIDKEKELWKGKEHLLRGEGYTFMGEDEGPGFIRRGVTVLSKNPTVVILLLSIFILLNFHHSFFGFAWGGEMTKVEKEARRIVELSKPSRQPGTESSRMRGEYENDQDVDIDLDEMRESKHRKIGDRSEL</sequence>
<dbReference type="InterPro" id="IPR011990">
    <property type="entry name" value="TPR-like_helical_dom_sf"/>
</dbReference>
<feature type="region of interest" description="Disordered" evidence="1">
    <location>
        <begin position="414"/>
        <end position="461"/>
    </location>
</feature>
<keyword evidence="2" id="KW-0812">Transmembrane</keyword>
<keyword evidence="4" id="KW-1185">Reference proteome</keyword>
<evidence type="ECO:0000313" key="4">
    <source>
        <dbReference type="Proteomes" id="UP001165085"/>
    </source>
</evidence>
<dbReference type="Proteomes" id="UP001165085">
    <property type="component" value="Unassembled WGS sequence"/>
</dbReference>
<dbReference type="Gene3D" id="1.25.40.10">
    <property type="entry name" value="Tetratricopeptide repeat domain"/>
    <property type="match status" value="1"/>
</dbReference>
<organism evidence="3 4">
    <name type="scientific">Triparma strigata</name>
    <dbReference type="NCBI Taxonomy" id="1606541"/>
    <lineage>
        <taxon>Eukaryota</taxon>
        <taxon>Sar</taxon>
        <taxon>Stramenopiles</taxon>
        <taxon>Ochrophyta</taxon>
        <taxon>Bolidophyceae</taxon>
        <taxon>Parmales</taxon>
        <taxon>Triparmaceae</taxon>
        <taxon>Triparma</taxon>
    </lineage>
</organism>
<feature type="compositionally biased region" description="Acidic residues" evidence="1">
    <location>
        <begin position="435"/>
        <end position="446"/>
    </location>
</feature>
<dbReference type="EMBL" id="BRXY01000200">
    <property type="protein sequence ID" value="GMH76759.1"/>
    <property type="molecule type" value="Genomic_DNA"/>
</dbReference>
<evidence type="ECO:0000256" key="1">
    <source>
        <dbReference type="SAM" id="MobiDB-lite"/>
    </source>
</evidence>
<dbReference type="AlphaFoldDB" id="A0A9W7ECZ2"/>
<reference evidence="4" key="1">
    <citation type="journal article" date="2023" name="Commun. Biol.">
        <title>Genome analysis of Parmales, the sister group of diatoms, reveals the evolutionary specialization of diatoms from phago-mixotrophs to photoautotrophs.</title>
        <authorList>
            <person name="Ban H."/>
            <person name="Sato S."/>
            <person name="Yoshikawa S."/>
            <person name="Yamada K."/>
            <person name="Nakamura Y."/>
            <person name="Ichinomiya M."/>
            <person name="Sato N."/>
            <person name="Blanc-Mathieu R."/>
            <person name="Endo H."/>
            <person name="Kuwata A."/>
            <person name="Ogata H."/>
        </authorList>
    </citation>
    <scope>NUCLEOTIDE SEQUENCE [LARGE SCALE GENOMIC DNA]</scope>
    <source>
        <strain evidence="4">NIES 3701</strain>
    </source>
</reference>
<name>A0A9W7ECZ2_9STRA</name>
<feature type="transmembrane region" description="Helical" evidence="2">
    <location>
        <begin position="377"/>
        <end position="399"/>
    </location>
</feature>
<evidence type="ECO:0000256" key="2">
    <source>
        <dbReference type="SAM" id="Phobius"/>
    </source>
</evidence>
<comment type="caution">
    <text evidence="3">The sequence shown here is derived from an EMBL/GenBank/DDBJ whole genome shotgun (WGS) entry which is preliminary data.</text>
</comment>
<gene>
    <name evidence="3" type="ORF">TrST_g11383</name>
</gene>
<keyword evidence="2" id="KW-1133">Transmembrane helix</keyword>